<dbReference type="GO" id="GO:0008360">
    <property type="term" value="P:regulation of cell shape"/>
    <property type="evidence" value="ECO:0007669"/>
    <property type="project" value="UniProtKB-KW"/>
</dbReference>
<comment type="catalytic activity">
    <reaction evidence="14">
        <text>[GlcNAc-(1-&gt;4)-Mur2Ac(oyl-L-Ala-gamma-D-Glu-L-Lys-D-Ala-D-Ala)](n)-di-trans,octa-cis-undecaprenyl diphosphate + beta-D-GlcNAc-(1-&gt;4)-Mur2Ac(oyl-L-Ala-gamma-D-Glu-L-Lys-D-Ala-D-Ala)-di-trans,octa-cis-undecaprenyl diphosphate = [GlcNAc-(1-&gt;4)-Mur2Ac(oyl-L-Ala-gamma-D-Glu-L-Lys-D-Ala-D-Ala)](n+1)-di-trans,octa-cis-undecaprenyl diphosphate + di-trans,octa-cis-undecaprenyl diphosphate + H(+)</text>
        <dbReference type="Rhea" id="RHEA:23708"/>
        <dbReference type="Rhea" id="RHEA-COMP:9602"/>
        <dbReference type="Rhea" id="RHEA-COMP:9603"/>
        <dbReference type="ChEBI" id="CHEBI:15378"/>
        <dbReference type="ChEBI" id="CHEBI:58405"/>
        <dbReference type="ChEBI" id="CHEBI:60033"/>
        <dbReference type="ChEBI" id="CHEBI:78435"/>
        <dbReference type="EC" id="2.4.99.28"/>
    </reaction>
</comment>
<evidence type="ECO:0000256" key="9">
    <source>
        <dbReference type="ARBA" id="ARBA00022960"/>
    </source>
</evidence>
<feature type="domain" description="Glycosyl transferase family 51" evidence="18">
    <location>
        <begin position="121"/>
        <end position="285"/>
    </location>
</feature>
<dbReference type="Gene3D" id="1.10.3810.10">
    <property type="entry name" value="Biosynthetic peptidoglycan transglycosylase-like"/>
    <property type="match status" value="1"/>
</dbReference>
<evidence type="ECO:0000256" key="12">
    <source>
        <dbReference type="ARBA" id="ARBA00023316"/>
    </source>
</evidence>
<dbReference type="Proteomes" id="UP000078272">
    <property type="component" value="Unassembled WGS sequence"/>
</dbReference>
<dbReference type="InterPro" id="IPR001264">
    <property type="entry name" value="Glyco_trans_51"/>
</dbReference>
<dbReference type="UniPathway" id="UPA00219"/>
<dbReference type="NCBIfam" id="TIGR02074">
    <property type="entry name" value="PBP_1a_fam"/>
    <property type="match status" value="1"/>
</dbReference>
<protein>
    <submittedName>
        <fullName evidence="19">Penicillin-binding protein</fullName>
    </submittedName>
</protein>
<dbReference type="GO" id="GO:0006508">
    <property type="term" value="P:proteolysis"/>
    <property type="evidence" value="ECO:0007669"/>
    <property type="project" value="UniProtKB-KW"/>
</dbReference>
<dbReference type="GO" id="GO:0030288">
    <property type="term" value="C:outer membrane-bounded periplasmic space"/>
    <property type="evidence" value="ECO:0007669"/>
    <property type="project" value="TreeGrafter"/>
</dbReference>
<dbReference type="Gene3D" id="3.40.710.10">
    <property type="entry name" value="DD-peptidase/beta-lactamase superfamily"/>
    <property type="match status" value="1"/>
</dbReference>
<evidence type="ECO:0000256" key="15">
    <source>
        <dbReference type="SAM" id="MobiDB-lite"/>
    </source>
</evidence>
<dbReference type="AlphaFoldDB" id="A0A175R5I7"/>
<comment type="pathway">
    <text evidence="1">Cell wall biogenesis; peptidoglycan biosynthesis.</text>
</comment>
<evidence type="ECO:0000256" key="7">
    <source>
        <dbReference type="ARBA" id="ARBA00022679"/>
    </source>
</evidence>
<dbReference type="GO" id="GO:0008658">
    <property type="term" value="F:penicillin binding"/>
    <property type="evidence" value="ECO:0007669"/>
    <property type="project" value="InterPro"/>
</dbReference>
<evidence type="ECO:0000256" key="13">
    <source>
        <dbReference type="ARBA" id="ARBA00034000"/>
    </source>
</evidence>
<dbReference type="SUPFAM" id="SSF56601">
    <property type="entry name" value="beta-lactamase/transpeptidase-like"/>
    <property type="match status" value="1"/>
</dbReference>
<dbReference type="InterPro" id="IPR050396">
    <property type="entry name" value="Glycosyltr_51/Transpeptidase"/>
</dbReference>
<dbReference type="PANTHER" id="PTHR32282">
    <property type="entry name" value="BINDING PROTEIN TRANSPEPTIDASE, PUTATIVE-RELATED"/>
    <property type="match status" value="1"/>
</dbReference>
<accession>A0A175R5I7</accession>
<name>A0A175R5I7_9HYPH</name>
<comment type="catalytic activity">
    <reaction evidence="13">
        <text>Preferential cleavage: (Ac)2-L-Lys-D-Ala-|-D-Ala. Also transpeptidation of peptidyl-alanyl moieties that are N-acyl substituents of D-alanine.</text>
        <dbReference type="EC" id="3.4.16.4"/>
    </reaction>
</comment>
<feature type="region of interest" description="Disordered" evidence="15">
    <location>
        <begin position="703"/>
        <end position="728"/>
    </location>
</feature>
<keyword evidence="16" id="KW-0812">Transmembrane</keyword>
<dbReference type="GO" id="GO:0009252">
    <property type="term" value="P:peptidoglycan biosynthetic process"/>
    <property type="evidence" value="ECO:0007669"/>
    <property type="project" value="UniProtKB-UniPathway"/>
</dbReference>
<evidence type="ECO:0000256" key="11">
    <source>
        <dbReference type="ARBA" id="ARBA00023268"/>
    </source>
</evidence>
<keyword evidence="9" id="KW-0133">Cell shape</keyword>
<feature type="transmembrane region" description="Helical" evidence="16">
    <location>
        <begin position="62"/>
        <end position="85"/>
    </location>
</feature>
<evidence type="ECO:0000256" key="3">
    <source>
        <dbReference type="ARBA" id="ARBA00007739"/>
    </source>
</evidence>
<dbReference type="GO" id="GO:0009002">
    <property type="term" value="F:serine-type D-Ala-D-Ala carboxypeptidase activity"/>
    <property type="evidence" value="ECO:0007669"/>
    <property type="project" value="UniProtKB-EC"/>
</dbReference>
<organism evidence="19 20">
    <name type="scientific">Aureimonas ureilytica</name>
    <dbReference type="NCBI Taxonomy" id="401562"/>
    <lineage>
        <taxon>Bacteria</taxon>
        <taxon>Pseudomonadati</taxon>
        <taxon>Pseudomonadota</taxon>
        <taxon>Alphaproteobacteria</taxon>
        <taxon>Hyphomicrobiales</taxon>
        <taxon>Aurantimonadaceae</taxon>
        <taxon>Aureimonas</taxon>
    </lineage>
</organism>
<dbReference type="PANTHER" id="PTHR32282:SF33">
    <property type="entry name" value="PEPTIDOGLYCAN GLYCOSYLTRANSFERASE"/>
    <property type="match status" value="1"/>
</dbReference>
<keyword evidence="6" id="KW-0328">Glycosyltransferase</keyword>
<gene>
    <name evidence="19" type="ORF">NS226_20605</name>
</gene>
<dbReference type="PATRIC" id="fig|401562.3.peg.4553"/>
<comment type="caution">
    <text evidence="19">The sequence shown here is derived from an EMBL/GenBank/DDBJ whole genome shotgun (WGS) entry which is preliminary data.</text>
</comment>
<dbReference type="InterPro" id="IPR036950">
    <property type="entry name" value="PBP_transglycosylase"/>
</dbReference>
<sequence length="728" mass="79389">MVSPVPRPVPPKPGKRKLPFGLIEIDAWLDSSLWRFFHGISRFWESVTIFSRRFRVRGPNRVAVELCCEALTLGLVGFVLLLTLAQPAMKMTRHGLPRQADFSVQFLDRHGNEIGRRGILKANAVPIDEMPDHFVKAVLATEDRRFFEHWGIDFLGLARALGENARAGGVVQGGSTLTQQLAKNVFLSNERSLERKINEAFLALWLEANLTKREILGMYLDRAYMGGGTNGAAAAAEFYFGKNIRDVNLPEAAMLAGLFKAPTQYAPHNNLPAARARANVVLGAMVDAGFMTEGQVVAARRHPATAVDRASALPAPDYFLDYAFDEIQRIASDFPQRTFVARTTIDMGLQKLADESVDFHLRQFGKTYGVEEGAMAVLDDEGGLVALVGGRDYGLSQFNRATRALRQPGSSFKAYVYASAMENGHKPTDFIVDGPVRVGNWMPQNYGNSFAGRIQIQDAMARSLNTVAVKLSQEVGPGKVAALAKSFGVETPLRGDKTIALGTNEVTVLDQATGYSVFPAGGLSSQRHSIEQISLADGTILWDARRDLPPRHRVLSEQATKSMNEMFVRIPEVGTARRARLSMTRAGGKTGTTQGYRDAWFVGFTGNFTAAVWYGNDSFKPTNKLTGGGLPAMTWQRFMESAHQGIDLRPIPFIDNPIPAPGSIEVAKTEGAGDIPRITRPSLVNNQTQKVLADLERLMQSAAPVPPGKLASAAARSTARPQPAVANP</sequence>
<dbReference type="SUPFAM" id="SSF53955">
    <property type="entry name" value="Lysozyme-like"/>
    <property type="match status" value="1"/>
</dbReference>
<dbReference type="InterPro" id="IPR001460">
    <property type="entry name" value="PCN-bd_Tpept"/>
</dbReference>
<keyword evidence="8" id="KW-0378">Hydrolase</keyword>
<keyword evidence="16" id="KW-0472">Membrane</keyword>
<keyword evidence="10" id="KW-0573">Peptidoglycan synthesis</keyword>
<evidence type="ECO:0000256" key="16">
    <source>
        <dbReference type="SAM" id="Phobius"/>
    </source>
</evidence>
<evidence type="ECO:0000256" key="1">
    <source>
        <dbReference type="ARBA" id="ARBA00004752"/>
    </source>
</evidence>
<dbReference type="STRING" id="401562.NS365_13090"/>
<evidence type="ECO:0000256" key="5">
    <source>
        <dbReference type="ARBA" id="ARBA00022670"/>
    </source>
</evidence>
<dbReference type="FunFam" id="1.10.3810.10:FF:000001">
    <property type="entry name" value="Penicillin-binding protein 1A"/>
    <property type="match status" value="1"/>
</dbReference>
<dbReference type="eggNOG" id="COG0744">
    <property type="taxonomic scope" value="Bacteria"/>
</dbReference>
<evidence type="ECO:0000256" key="8">
    <source>
        <dbReference type="ARBA" id="ARBA00022801"/>
    </source>
</evidence>
<evidence type="ECO:0000256" key="2">
    <source>
        <dbReference type="ARBA" id="ARBA00007090"/>
    </source>
</evidence>
<evidence type="ECO:0000256" key="4">
    <source>
        <dbReference type="ARBA" id="ARBA00022645"/>
    </source>
</evidence>
<evidence type="ECO:0000256" key="10">
    <source>
        <dbReference type="ARBA" id="ARBA00022984"/>
    </source>
</evidence>
<dbReference type="GO" id="GO:0071555">
    <property type="term" value="P:cell wall organization"/>
    <property type="evidence" value="ECO:0007669"/>
    <property type="project" value="UniProtKB-KW"/>
</dbReference>
<reference evidence="19 20" key="1">
    <citation type="journal article" date="2016" name="Front. Microbiol.">
        <title>Genomic Resource of Rice Seed Associated Bacteria.</title>
        <authorList>
            <person name="Midha S."/>
            <person name="Bansal K."/>
            <person name="Sharma S."/>
            <person name="Kumar N."/>
            <person name="Patil P.P."/>
            <person name="Chaudhry V."/>
            <person name="Patil P.B."/>
        </authorList>
    </citation>
    <scope>NUCLEOTIDE SEQUENCE [LARGE SCALE GENOMIC DNA]</scope>
    <source>
        <strain evidence="19 20">NS226</strain>
    </source>
</reference>
<dbReference type="RefSeq" id="WP_058636562.1">
    <property type="nucleotide sequence ID" value="NZ_LDPZ01000065.1"/>
</dbReference>
<dbReference type="Pfam" id="PF00905">
    <property type="entry name" value="Transpeptidase"/>
    <property type="match status" value="1"/>
</dbReference>
<comment type="similarity">
    <text evidence="3">In the N-terminal section; belongs to the glycosyltransferase 51 family.</text>
</comment>
<comment type="similarity">
    <text evidence="2">In the C-terminal section; belongs to the transpeptidase family.</text>
</comment>
<dbReference type="Pfam" id="PF00912">
    <property type="entry name" value="Transgly"/>
    <property type="match status" value="1"/>
</dbReference>
<keyword evidence="12" id="KW-0961">Cell wall biogenesis/degradation</keyword>
<dbReference type="GO" id="GO:0008955">
    <property type="term" value="F:peptidoglycan glycosyltransferase activity"/>
    <property type="evidence" value="ECO:0007669"/>
    <property type="project" value="UniProtKB-EC"/>
</dbReference>
<dbReference type="InterPro" id="IPR023346">
    <property type="entry name" value="Lysozyme-like_dom_sf"/>
</dbReference>
<dbReference type="EMBL" id="LDPZ01000065">
    <property type="protein sequence ID" value="KTQ85220.1"/>
    <property type="molecule type" value="Genomic_DNA"/>
</dbReference>
<evidence type="ECO:0000313" key="19">
    <source>
        <dbReference type="EMBL" id="KTQ85220.1"/>
    </source>
</evidence>
<keyword evidence="11" id="KW-0511">Multifunctional enzyme</keyword>
<keyword evidence="7" id="KW-0808">Transferase</keyword>
<evidence type="ECO:0000313" key="20">
    <source>
        <dbReference type="Proteomes" id="UP000078272"/>
    </source>
</evidence>
<dbReference type="InterPro" id="IPR012338">
    <property type="entry name" value="Beta-lactam/transpept-like"/>
</dbReference>
<evidence type="ECO:0000256" key="14">
    <source>
        <dbReference type="ARBA" id="ARBA00049902"/>
    </source>
</evidence>
<keyword evidence="16" id="KW-1133">Transmembrane helix</keyword>
<keyword evidence="4" id="KW-0121">Carboxypeptidase</keyword>
<evidence type="ECO:0000256" key="6">
    <source>
        <dbReference type="ARBA" id="ARBA00022676"/>
    </source>
</evidence>
<evidence type="ECO:0000259" key="18">
    <source>
        <dbReference type="Pfam" id="PF00912"/>
    </source>
</evidence>
<evidence type="ECO:0000259" key="17">
    <source>
        <dbReference type="Pfam" id="PF00905"/>
    </source>
</evidence>
<keyword evidence="5" id="KW-0645">Protease</keyword>
<proteinExistence type="inferred from homology"/>
<feature type="domain" description="Penicillin-binding protein transpeptidase" evidence="17">
    <location>
        <begin position="376"/>
        <end position="606"/>
    </location>
</feature>